<dbReference type="InterPro" id="IPR013763">
    <property type="entry name" value="Cyclin-like_dom"/>
</dbReference>
<evidence type="ECO:0000313" key="8">
    <source>
        <dbReference type="Proteomes" id="UP001419268"/>
    </source>
</evidence>
<dbReference type="SMART" id="SM00385">
    <property type="entry name" value="CYCLIN"/>
    <property type="match status" value="2"/>
</dbReference>
<keyword evidence="1" id="KW-0132">Cell division</keyword>
<dbReference type="InterPro" id="IPR039361">
    <property type="entry name" value="Cyclin"/>
</dbReference>
<dbReference type="Proteomes" id="UP001419268">
    <property type="component" value="Unassembled WGS sequence"/>
</dbReference>
<evidence type="ECO:0000256" key="2">
    <source>
        <dbReference type="ARBA" id="ARBA00023127"/>
    </source>
</evidence>
<evidence type="ECO:0000313" key="7">
    <source>
        <dbReference type="EMBL" id="KAK9118099.1"/>
    </source>
</evidence>
<sequence length="667" mass="75430">MMDESYGSDAILQRSSSSKRKFNHREYYQSSHSKKLRSKIPRKKRQQFSPILAKSLSSLLSDDKSEVNSAFPAGSSSSSCFPDEISCASNWFCFGSENASSKSSRSSSKRKNATSIREFGDESDPDVRVSRLSVRSPNEKFRRITRLYLKQKENERATKINGNAVNADIGVELSECSCVESFSGVVDGGVFGRSDAISERNAKFVQREELEKSEATVASTAIVNSPSEVSYKCNFGRNVGEFGVVDHDTSEREVENATDLQHYEVSYISLAESLSEPKSLNDLFPPTSEVSDRYLESITKTEPPERSISDTVDVKSEQITGQEQEEIDDLDHSLACTECLSYDSSESPTGNEVTVSDQFDSEIFSHSFDDSDFSLTESQSDFSERSAENSSPPIYYPLFLQYTKQFCRLSSPLEIGASGRDNDTYLDEYTPSRFEDAEHENSYTSFRSRERKVSAQSYAEVYCSTTECGDMILQQRFRMVNWIVEQSKVKELQGETVFLAITLLDRFLTQGFFKNKRKLQVLGIACLTLATRIEENQPLNWQNAFHVGNNVHSKSEVIAMEWIVQKVLNFQLYFPTTFNFLWFYLKAANADAVVEKRAKYLAFMSLLDHERLCYWPSSVAAGIVILASLAANRDSSCQRVMETHVRTTNDDLSECLQSLEWLVKYVC</sequence>
<evidence type="ECO:0000259" key="6">
    <source>
        <dbReference type="SMART" id="SM00385"/>
    </source>
</evidence>
<evidence type="ECO:0000256" key="1">
    <source>
        <dbReference type="ARBA" id="ARBA00022618"/>
    </source>
</evidence>
<keyword evidence="2 4" id="KW-0195">Cyclin</keyword>
<dbReference type="Gene3D" id="1.10.472.10">
    <property type="entry name" value="Cyclin-like"/>
    <property type="match status" value="2"/>
</dbReference>
<dbReference type="PROSITE" id="PS00292">
    <property type="entry name" value="CYCLINS"/>
    <property type="match status" value="1"/>
</dbReference>
<name>A0AAP0IM61_9MAGN</name>
<dbReference type="InterPro" id="IPR036915">
    <property type="entry name" value="Cyclin-like_sf"/>
</dbReference>
<dbReference type="PANTHER" id="PTHR10177">
    <property type="entry name" value="CYCLINS"/>
    <property type="match status" value="1"/>
</dbReference>
<organism evidence="7 8">
    <name type="scientific">Stephania cephalantha</name>
    <dbReference type="NCBI Taxonomy" id="152367"/>
    <lineage>
        <taxon>Eukaryota</taxon>
        <taxon>Viridiplantae</taxon>
        <taxon>Streptophyta</taxon>
        <taxon>Embryophyta</taxon>
        <taxon>Tracheophyta</taxon>
        <taxon>Spermatophyta</taxon>
        <taxon>Magnoliopsida</taxon>
        <taxon>Ranunculales</taxon>
        <taxon>Menispermaceae</taxon>
        <taxon>Menispermoideae</taxon>
        <taxon>Cissampelideae</taxon>
        <taxon>Stephania</taxon>
    </lineage>
</organism>
<comment type="caution">
    <text evidence="7">The sequence shown here is derived from an EMBL/GenBank/DDBJ whole genome shotgun (WGS) entry which is preliminary data.</text>
</comment>
<comment type="similarity">
    <text evidence="4">Belongs to the cyclin family.</text>
</comment>
<dbReference type="Pfam" id="PF02984">
    <property type="entry name" value="Cyclin_C"/>
    <property type="match status" value="1"/>
</dbReference>
<feature type="domain" description="Cyclin-like" evidence="6">
    <location>
        <begin position="481"/>
        <end position="566"/>
    </location>
</feature>
<dbReference type="InterPro" id="IPR048258">
    <property type="entry name" value="Cyclins_cyclin-box"/>
</dbReference>
<feature type="region of interest" description="Disordered" evidence="5">
    <location>
        <begin position="97"/>
        <end position="123"/>
    </location>
</feature>
<feature type="compositionally biased region" description="Basic residues" evidence="5">
    <location>
        <begin position="32"/>
        <end position="46"/>
    </location>
</feature>
<evidence type="ECO:0000256" key="5">
    <source>
        <dbReference type="SAM" id="MobiDB-lite"/>
    </source>
</evidence>
<dbReference type="GO" id="GO:0051301">
    <property type="term" value="P:cell division"/>
    <property type="evidence" value="ECO:0007669"/>
    <property type="project" value="UniProtKB-KW"/>
</dbReference>
<dbReference type="Pfam" id="PF00134">
    <property type="entry name" value="Cyclin_N"/>
    <property type="match status" value="1"/>
</dbReference>
<keyword evidence="8" id="KW-1185">Reference proteome</keyword>
<dbReference type="InterPro" id="IPR004367">
    <property type="entry name" value="Cyclin_C-dom"/>
</dbReference>
<dbReference type="SUPFAM" id="SSF47954">
    <property type="entry name" value="Cyclin-like"/>
    <property type="match status" value="2"/>
</dbReference>
<reference evidence="7 8" key="1">
    <citation type="submission" date="2024-01" db="EMBL/GenBank/DDBJ databases">
        <title>Genome assemblies of Stephania.</title>
        <authorList>
            <person name="Yang L."/>
        </authorList>
    </citation>
    <scope>NUCLEOTIDE SEQUENCE [LARGE SCALE GENOMIC DNA]</scope>
    <source>
        <strain evidence="7">JXDWG</strain>
        <tissue evidence="7">Leaf</tissue>
    </source>
</reference>
<feature type="compositionally biased region" description="Basic and acidic residues" evidence="5">
    <location>
        <begin position="302"/>
        <end position="316"/>
    </location>
</feature>
<protein>
    <recommendedName>
        <fullName evidence="6">Cyclin-like domain-containing protein</fullName>
    </recommendedName>
</protein>
<feature type="region of interest" description="Disordered" evidence="5">
    <location>
        <begin position="298"/>
        <end position="330"/>
    </location>
</feature>
<evidence type="ECO:0000256" key="3">
    <source>
        <dbReference type="ARBA" id="ARBA00023306"/>
    </source>
</evidence>
<accession>A0AAP0IM61</accession>
<dbReference type="EMBL" id="JBBNAG010000007">
    <property type="protein sequence ID" value="KAK9118099.1"/>
    <property type="molecule type" value="Genomic_DNA"/>
</dbReference>
<gene>
    <name evidence="7" type="ORF">Scep_016192</name>
</gene>
<feature type="region of interest" description="Disordered" evidence="5">
    <location>
        <begin position="1"/>
        <end position="47"/>
    </location>
</feature>
<evidence type="ECO:0000256" key="4">
    <source>
        <dbReference type="RuleBase" id="RU000383"/>
    </source>
</evidence>
<proteinExistence type="inferred from homology"/>
<feature type="domain" description="Cyclin-like" evidence="6">
    <location>
        <begin position="579"/>
        <end position="661"/>
    </location>
</feature>
<dbReference type="AlphaFoldDB" id="A0AAP0IM61"/>
<dbReference type="InterPro" id="IPR006671">
    <property type="entry name" value="Cyclin_N"/>
</dbReference>
<keyword evidence="3" id="KW-0131">Cell cycle</keyword>